<name>A0A975NQS2_9BRAD</name>
<dbReference type="SUPFAM" id="SSF56281">
    <property type="entry name" value="Metallo-hydrolase/oxidoreductase"/>
    <property type="match status" value="1"/>
</dbReference>
<dbReference type="SMART" id="SM00849">
    <property type="entry name" value="Lactamase_B"/>
    <property type="match status" value="1"/>
</dbReference>
<dbReference type="KEGG" id="bsei:KMZ68_05240"/>
<dbReference type="AlphaFoldDB" id="A0A975NQS2"/>
<accession>A0A975NQS2</accession>
<keyword evidence="1" id="KW-0479">Metal-binding</keyword>
<dbReference type="InterPro" id="IPR051682">
    <property type="entry name" value="Mito_Persulfide_Diox"/>
</dbReference>
<dbReference type="InterPro" id="IPR036866">
    <property type="entry name" value="RibonucZ/Hydroxyglut_hydro"/>
</dbReference>
<sequence>MIIRQFLHHEPVGISYLFGCGGRAAGAVVDPVGEVEPYLRAAETAGMRILFVIDTHVHADHLSVGRQLAEAAGAEYVLGARAEVSFPFRAARDGEELPLGNVIAKVLHTPGHTPEHICILVSDRTRADEPWFVLTGHTLMVGDLGRTELAVSAEQGAKDLFHSVGRLKALPDYVEVLPGAYAGSVCGRRLSGKPWSTIGFERRYNEAFRIGEQAEFIRFMLAEIPPAPQKAAALRAANSGATAAAA</sequence>
<dbReference type="GO" id="GO:0046872">
    <property type="term" value="F:metal ion binding"/>
    <property type="evidence" value="ECO:0007669"/>
    <property type="project" value="UniProtKB-KW"/>
</dbReference>
<evidence type="ECO:0000313" key="3">
    <source>
        <dbReference type="EMBL" id="QWG19270.1"/>
    </source>
</evidence>
<dbReference type="InterPro" id="IPR044528">
    <property type="entry name" value="POD-like_MBL-fold"/>
</dbReference>
<dbReference type="GO" id="GO:0006749">
    <property type="term" value="P:glutathione metabolic process"/>
    <property type="evidence" value="ECO:0007669"/>
    <property type="project" value="InterPro"/>
</dbReference>
<dbReference type="RefSeq" id="WP_215614803.1">
    <property type="nucleotide sequence ID" value="NZ_CP076135.1"/>
</dbReference>
<organism evidence="3 4">
    <name type="scientific">Bradyrhizobium sediminis</name>
    <dbReference type="NCBI Taxonomy" id="2840469"/>
    <lineage>
        <taxon>Bacteria</taxon>
        <taxon>Pseudomonadati</taxon>
        <taxon>Pseudomonadota</taxon>
        <taxon>Alphaproteobacteria</taxon>
        <taxon>Hyphomicrobiales</taxon>
        <taxon>Nitrobacteraceae</taxon>
        <taxon>Bradyrhizobium</taxon>
    </lineage>
</organism>
<dbReference type="PANTHER" id="PTHR43084">
    <property type="entry name" value="PERSULFIDE DIOXYGENASE ETHE1"/>
    <property type="match status" value="1"/>
</dbReference>
<dbReference type="GO" id="GO:0070813">
    <property type="term" value="P:hydrogen sulfide metabolic process"/>
    <property type="evidence" value="ECO:0007669"/>
    <property type="project" value="TreeGrafter"/>
</dbReference>
<dbReference type="PANTHER" id="PTHR43084:SF1">
    <property type="entry name" value="PERSULFIDE DIOXYGENASE ETHE1, MITOCHONDRIAL"/>
    <property type="match status" value="1"/>
</dbReference>
<dbReference type="Proteomes" id="UP000680805">
    <property type="component" value="Chromosome"/>
</dbReference>
<proteinExistence type="predicted"/>
<dbReference type="Pfam" id="PF00753">
    <property type="entry name" value="Lactamase_B"/>
    <property type="match status" value="1"/>
</dbReference>
<evidence type="ECO:0000256" key="1">
    <source>
        <dbReference type="ARBA" id="ARBA00022723"/>
    </source>
</evidence>
<dbReference type="GO" id="GO:0050313">
    <property type="term" value="F:sulfur dioxygenase activity"/>
    <property type="evidence" value="ECO:0007669"/>
    <property type="project" value="InterPro"/>
</dbReference>
<evidence type="ECO:0000259" key="2">
    <source>
        <dbReference type="SMART" id="SM00849"/>
    </source>
</evidence>
<reference evidence="3" key="1">
    <citation type="submission" date="2021-06" db="EMBL/GenBank/DDBJ databases">
        <title>Bradyrhizobium sp. S2-11-2 Genome sequencing.</title>
        <authorList>
            <person name="Jin L."/>
        </authorList>
    </citation>
    <scope>NUCLEOTIDE SEQUENCE</scope>
    <source>
        <strain evidence="3">S2-11-2</strain>
    </source>
</reference>
<evidence type="ECO:0000313" key="4">
    <source>
        <dbReference type="Proteomes" id="UP000680805"/>
    </source>
</evidence>
<feature type="domain" description="Metallo-beta-lactamase" evidence="2">
    <location>
        <begin position="12"/>
        <end position="180"/>
    </location>
</feature>
<gene>
    <name evidence="3" type="ORF">KMZ68_05240</name>
</gene>
<dbReference type="CDD" id="cd07724">
    <property type="entry name" value="POD-like_MBL-fold"/>
    <property type="match status" value="1"/>
</dbReference>
<protein>
    <submittedName>
        <fullName evidence="3">MBL fold metallo-hydrolase</fullName>
    </submittedName>
</protein>
<dbReference type="InterPro" id="IPR001279">
    <property type="entry name" value="Metallo-B-lactamas"/>
</dbReference>
<dbReference type="EMBL" id="CP076135">
    <property type="protein sequence ID" value="QWG19270.1"/>
    <property type="molecule type" value="Genomic_DNA"/>
</dbReference>
<dbReference type="Gene3D" id="3.60.15.10">
    <property type="entry name" value="Ribonuclease Z/Hydroxyacylglutathione hydrolase-like"/>
    <property type="match status" value="1"/>
</dbReference>